<dbReference type="GO" id="GO:0003677">
    <property type="term" value="F:DNA binding"/>
    <property type="evidence" value="ECO:0007669"/>
    <property type="project" value="UniProtKB-KW"/>
</dbReference>
<dbReference type="SUPFAM" id="SSF46785">
    <property type="entry name" value="Winged helix' DNA-binding domain"/>
    <property type="match status" value="1"/>
</dbReference>
<keyword evidence="3" id="KW-0804">Transcription</keyword>
<evidence type="ECO:0000256" key="1">
    <source>
        <dbReference type="ARBA" id="ARBA00023015"/>
    </source>
</evidence>
<proteinExistence type="predicted"/>
<dbReference type="EMBL" id="MTKQ01000202">
    <property type="protein sequence ID" value="RWX46742.1"/>
    <property type="molecule type" value="Genomic_DNA"/>
</dbReference>
<sequence>NIVIFASIYLTWRYMKTFIRIMKALSDPNRVKIIKLLKQKELCVCEMTALLGLAQPTVSKHLKNLEDAGLVASSREGSWVNYRLAAGDESVYAETMLNNLAGWLDDDPQIQEILARLPQVDRERICAA</sequence>
<evidence type="ECO:0000259" key="4">
    <source>
        <dbReference type="PROSITE" id="PS50987"/>
    </source>
</evidence>
<dbReference type="InterPro" id="IPR036388">
    <property type="entry name" value="WH-like_DNA-bd_sf"/>
</dbReference>
<dbReference type="GO" id="GO:0003700">
    <property type="term" value="F:DNA-binding transcription factor activity"/>
    <property type="evidence" value="ECO:0007669"/>
    <property type="project" value="InterPro"/>
</dbReference>
<dbReference type="PRINTS" id="PR00778">
    <property type="entry name" value="HTHARSR"/>
</dbReference>
<reference evidence="5 6" key="1">
    <citation type="submission" date="2017-01" db="EMBL/GenBank/DDBJ databases">
        <title>The cable genome- insights into the physiology and evolution of filamentous bacteria capable of sulfide oxidation via long distance electron transfer.</title>
        <authorList>
            <person name="Schreiber L."/>
            <person name="Bjerg J.T."/>
            <person name="Boggild A."/>
            <person name="Van De Vossenberg J."/>
            <person name="Meysman F."/>
            <person name="Nielsen L.P."/>
            <person name="Schramm A."/>
            <person name="Kjeldsen K.U."/>
        </authorList>
    </citation>
    <scope>NUCLEOTIDE SEQUENCE [LARGE SCALE GENOMIC DNA]</scope>
    <source>
        <strain evidence="5">A2</strain>
    </source>
</reference>
<organism evidence="5 6">
    <name type="scientific">Candidatus Electrothrix marina</name>
    <dbReference type="NCBI Taxonomy" id="1859130"/>
    <lineage>
        <taxon>Bacteria</taxon>
        <taxon>Pseudomonadati</taxon>
        <taxon>Thermodesulfobacteriota</taxon>
        <taxon>Desulfobulbia</taxon>
        <taxon>Desulfobulbales</taxon>
        <taxon>Desulfobulbaceae</taxon>
        <taxon>Candidatus Electrothrix</taxon>
    </lineage>
</organism>
<dbReference type="CDD" id="cd00090">
    <property type="entry name" value="HTH_ARSR"/>
    <property type="match status" value="1"/>
</dbReference>
<feature type="non-terminal residue" evidence="5">
    <location>
        <position position="1"/>
    </location>
</feature>
<dbReference type="SMART" id="SM00418">
    <property type="entry name" value="HTH_ARSR"/>
    <property type="match status" value="1"/>
</dbReference>
<accession>A0A3S3U9G5</accession>
<protein>
    <submittedName>
        <fullName evidence="5">Transcriptional regulator, ArsR family</fullName>
    </submittedName>
</protein>
<name>A0A3S3U9G5_9BACT</name>
<evidence type="ECO:0000313" key="5">
    <source>
        <dbReference type="EMBL" id="RWX46742.1"/>
    </source>
</evidence>
<comment type="caution">
    <text evidence="5">The sequence shown here is derived from an EMBL/GenBank/DDBJ whole genome shotgun (WGS) entry which is preliminary data.</text>
</comment>
<keyword evidence="2" id="KW-0238">DNA-binding</keyword>
<dbReference type="PANTHER" id="PTHR33154">
    <property type="entry name" value="TRANSCRIPTIONAL REGULATOR, ARSR FAMILY"/>
    <property type="match status" value="1"/>
</dbReference>
<dbReference type="Pfam" id="PF01022">
    <property type="entry name" value="HTH_5"/>
    <property type="match status" value="1"/>
</dbReference>
<evidence type="ECO:0000256" key="2">
    <source>
        <dbReference type="ARBA" id="ARBA00023125"/>
    </source>
</evidence>
<dbReference type="AlphaFoldDB" id="A0A3S3U9G5"/>
<dbReference type="Gene3D" id="1.10.10.10">
    <property type="entry name" value="Winged helix-like DNA-binding domain superfamily/Winged helix DNA-binding domain"/>
    <property type="match status" value="1"/>
</dbReference>
<evidence type="ECO:0000256" key="3">
    <source>
        <dbReference type="ARBA" id="ARBA00023163"/>
    </source>
</evidence>
<dbReference type="PROSITE" id="PS50987">
    <property type="entry name" value="HTH_ARSR_2"/>
    <property type="match status" value="1"/>
</dbReference>
<keyword evidence="1" id="KW-0805">Transcription regulation</keyword>
<gene>
    <name evidence="5" type="ORF">VT99_12023</name>
</gene>
<dbReference type="PANTHER" id="PTHR33154:SF18">
    <property type="entry name" value="ARSENICAL RESISTANCE OPERON REPRESSOR"/>
    <property type="match status" value="1"/>
</dbReference>
<evidence type="ECO:0000313" key="6">
    <source>
        <dbReference type="Proteomes" id="UP000286862"/>
    </source>
</evidence>
<dbReference type="InterPro" id="IPR051081">
    <property type="entry name" value="HTH_MetalResp_TranReg"/>
</dbReference>
<dbReference type="Proteomes" id="UP000286862">
    <property type="component" value="Unassembled WGS sequence"/>
</dbReference>
<dbReference type="InterPro" id="IPR011991">
    <property type="entry name" value="ArsR-like_HTH"/>
</dbReference>
<dbReference type="InterPro" id="IPR036390">
    <property type="entry name" value="WH_DNA-bd_sf"/>
</dbReference>
<dbReference type="NCBIfam" id="NF033788">
    <property type="entry name" value="HTH_metalloreg"/>
    <property type="match status" value="1"/>
</dbReference>
<feature type="domain" description="HTH arsR-type" evidence="4">
    <location>
        <begin position="10"/>
        <end position="104"/>
    </location>
</feature>
<dbReference type="InterPro" id="IPR001845">
    <property type="entry name" value="HTH_ArsR_DNA-bd_dom"/>
</dbReference>